<dbReference type="PATRIC" id="fig|1122247.3.peg.1707"/>
<gene>
    <name evidence="4" type="ORF">C731_1772</name>
</gene>
<dbReference type="RefSeq" id="WP_005626649.1">
    <property type="nucleotide sequence ID" value="NZ_AMRA01000043.1"/>
</dbReference>
<dbReference type="eggNOG" id="COG1028">
    <property type="taxonomic scope" value="Bacteria"/>
</dbReference>
<evidence type="ECO:0000313" key="5">
    <source>
        <dbReference type="Proteomes" id="UP000006265"/>
    </source>
</evidence>
<dbReference type="Gene3D" id="3.40.50.720">
    <property type="entry name" value="NAD(P)-binding Rossmann-like Domain"/>
    <property type="match status" value="1"/>
</dbReference>
<dbReference type="NCBIfam" id="TIGR03971">
    <property type="entry name" value="SDR_subfam_1"/>
    <property type="match status" value="1"/>
</dbReference>
<keyword evidence="2" id="KW-0560">Oxidoreductase</keyword>
<sequence>MADRFAGRVAFITGAARGQGRAHAVRFAEEGADILAVDLCRQMPSVAYPMATPEDLAETVELVHKTGRRIVAVHADVRDPGQLQAAVQRCVAELGRIDFVLANAGILPVAGEQGAALDAFVDAIDVMLKGVYFTITAALPALLAHGDGGAVVITGSAASFKPVSVDFASMTHGAAGYTIAKHGVIGVMRHFAVTLAEKNIRVNSIHPGGVATPMVHNEALAGWAADHPAFSAAQRPLLDTPPVEPDAISEALVYLCSDAGRYITGVALPVDGGQIVK</sequence>
<comment type="caution">
    <text evidence="4">The sequence shown here is derived from an EMBL/GenBank/DDBJ whole genome shotgun (WGS) entry which is preliminary data.</text>
</comment>
<comment type="similarity">
    <text evidence="1">Belongs to the short-chain dehydrogenases/reductases (SDR) family.</text>
</comment>
<dbReference type="SUPFAM" id="SSF51735">
    <property type="entry name" value="NAD(P)-binding Rossmann-fold domains"/>
    <property type="match status" value="1"/>
</dbReference>
<dbReference type="NCBIfam" id="NF009467">
    <property type="entry name" value="PRK12826.1-3"/>
    <property type="match status" value="1"/>
</dbReference>
<evidence type="ECO:0000256" key="2">
    <source>
        <dbReference type="ARBA" id="ARBA00023002"/>
    </source>
</evidence>
<dbReference type="PANTHER" id="PTHR24321">
    <property type="entry name" value="DEHYDROGENASES, SHORT CHAIN"/>
    <property type="match status" value="1"/>
</dbReference>
<dbReference type="AlphaFoldDB" id="K5BK50"/>
<keyword evidence="5" id="KW-1185">Reference proteome</keyword>
<dbReference type="STRING" id="1122247.GCA_000379865_02160"/>
<dbReference type="PROSITE" id="PS00061">
    <property type="entry name" value="ADH_SHORT"/>
    <property type="match status" value="1"/>
</dbReference>
<dbReference type="InterPro" id="IPR036291">
    <property type="entry name" value="NAD(P)-bd_dom_sf"/>
</dbReference>
<proteinExistence type="inferred from homology"/>
<dbReference type="PANTHER" id="PTHR24321:SF8">
    <property type="entry name" value="ESTRADIOL 17-BETA-DEHYDROGENASE 8-RELATED"/>
    <property type="match status" value="1"/>
</dbReference>
<evidence type="ECO:0000256" key="1">
    <source>
        <dbReference type="ARBA" id="ARBA00006484"/>
    </source>
</evidence>
<evidence type="ECO:0000313" key="4">
    <source>
        <dbReference type="EMBL" id="EKF24249.1"/>
    </source>
</evidence>
<dbReference type="FunFam" id="3.40.50.720:FF:000084">
    <property type="entry name" value="Short-chain dehydrogenase reductase"/>
    <property type="match status" value="1"/>
</dbReference>
<name>K5BK50_MYCHD</name>
<dbReference type="Proteomes" id="UP000006265">
    <property type="component" value="Unassembled WGS sequence"/>
</dbReference>
<dbReference type="GO" id="GO:0016491">
    <property type="term" value="F:oxidoreductase activity"/>
    <property type="evidence" value="ECO:0007669"/>
    <property type="project" value="UniProtKB-KW"/>
</dbReference>
<dbReference type="EMBL" id="AMRA01000043">
    <property type="protein sequence ID" value="EKF24249.1"/>
    <property type="molecule type" value="Genomic_DNA"/>
</dbReference>
<dbReference type="InterPro" id="IPR023985">
    <property type="entry name" value="SDR_subfam_1"/>
</dbReference>
<accession>K5BK50</accession>
<dbReference type="OrthoDB" id="5173603at2"/>
<dbReference type="CDD" id="cd05233">
    <property type="entry name" value="SDR_c"/>
    <property type="match status" value="1"/>
</dbReference>
<dbReference type="InterPro" id="IPR020904">
    <property type="entry name" value="Sc_DH/Rdtase_CS"/>
</dbReference>
<dbReference type="PRINTS" id="PR00081">
    <property type="entry name" value="GDHRDH"/>
</dbReference>
<evidence type="ECO:0000256" key="3">
    <source>
        <dbReference type="ARBA" id="ARBA00023027"/>
    </source>
</evidence>
<protein>
    <submittedName>
        <fullName evidence="4">Putative short-chain type dehydrogenase/reductase</fullName>
    </submittedName>
</protein>
<dbReference type="InterPro" id="IPR002347">
    <property type="entry name" value="SDR_fam"/>
</dbReference>
<reference evidence="4 5" key="1">
    <citation type="journal article" date="2012" name="J. Bacteriol.">
        <title>Genome sequence of Mycobacterium hassiacum DSM 44199, a rare source of heat-stable mycobacterial proteins.</title>
        <authorList>
            <person name="Tiago I."/>
            <person name="Maranha A."/>
            <person name="Mendes V."/>
            <person name="Alarico S."/>
            <person name="Moynihan P.J."/>
            <person name="Clarke A.J."/>
            <person name="Macedo-Ribeiro S."/>
            <person name="Pereira P.J."/>
            <person name="Empadinhas N."/>
        </authorList>
    </citation>
    <scope>NUCLEOTIDE SEQUENCE [LARGE SCALE GENOMIC DNA]</scope>
    <source>
        <strain evidence="5">DSM 44199 / CIP 105218 / JCM 12690 / 3849</strain>
    </source>
</reference>
<organism evidence="4 5">
    <name type="scientific">Mycolicibacterium hassiacum (strain DSM 44199 / CIP 105218 / JCM 12690 / 3849)</name>
    <name type="common">Mycobacterium hassiacum</name>
    <dbReference type="NCBI Taxonomy" id="1122247"/>
    <lineage>
        <taxon>Bacteria</taxon>
        <taxon>Bacillati</taxon>
        <taxon>Actinomycetota</taxon>
        <taxon>Actinomycetes</taxon>
        <taxon>Mycobacteriales</taxon>
        <taxon>Mycobacteriaceae</taxon>
        <taxon>Mycolicibacterium</taxon>
    </lineage>
</organism>
<dbReference type="Pfam" id="PF13561">
    <property type="entry name" value="adh_short_C2"/>
    <property type="match status" value="1"/>
</dbReference>
<keyword evidence="3" id="KW-0520">NAD</keyword>